<name>A0A2B4RNU6_STYPI</name>
<dbReference type="OrthoDB" id="6090599at2759"/>
<dbReference type="InterPro" id="IPR009465">
    <property type="entry name" value="Spondin_N"/>
</dbReference>
<comment type="subcellular location">
    <subcellularLocation>
        <location evidence="1">Secreted</location>
        <location evidence="1">Extracellular space</location>
        <location evidence="1">Extracellular matrix</location>
    </subcellularLocation>
</comment>
<comment type="caution">
    <text evidence="11">The sequence shown here is derived from an EMBL/GenBank/DDBJ whole genome shotgun (WGS) entry which is preliminary data.</text>
</comment>
<dbReference type="InterPro" id="IPR038678">
    <property type="entry name" value="Spondin_N_sf"/>
</dbReference>
<dbReference type="PANTHER" id="PTHR11311:SF15">
    <property type="entry name" value="SPONDIN-2"/>
    <property type="match status" value="1"/>
</dbReference>
<dbReference type="Gene3D" id="2.60.40.2130">
    <property type="entry name" value="F-spondin domain"/>
    <property type="match status" value="1"/>
</dbReference>
<evidence type="ECO:0000256" key="5">
    <source>
        <dbReference type="ARBA" id="ARBA00022729"/>
    </source>
</evidence>
<dbReference type="Pfam" id="PF06468">
    <property type="entry name" value="Spond_N"/>
    <property type="match status" value="1"/>
</dbReference>
<keyword evidence="2" id="KW-0964">Secreted</keyword>
<dbReference type="EMBL" id="LSMT01000436">
    <property type="protein sequence ID" value="PFX18008.1"/>
    <property type="molecule type" value="Genomic_DNA"/>
</dbReference>
<dbReference type="SUPFAM" id="SSF82895">
    <property type="entry name" value="TSP-1 type 1 repeat"/>
    <property type="match status" value="3"/>
</dbReference>
<dbReference type="InterPro" id="IPR000884">
    <property type="entry name" value="TSP1_rpt"/>
</dbReference>
<protein>
    <submittedName>
        <fullName evidence="11">Spondin-1</fullName>
    </submittedName>
</protein>
<feature type="signal peptide" evidence="9">
    <location>
        <begin position="1"/>
        <end position="16"/>
    </location>
</feature>
<evidence type="ECO:0000256" key="8">
    <source>
        <dbReference type="ARBA" id="ARBA00023180"/>
    </source>
</evidence>
<dbReference type="PANTHER" id="PTHR11311">
    <property type="entry name" value="SPONDIN"/>
    <property type="match status" value="1"/>
</dbReference>
<dbReference type="SMART" id="SM00209">
    <property type="entry name" value="TSP1"/>
    <property type="match status" value="3"/>
</dbReference>
<evidence type="ECO:0000256" key="3">
    <source>
        <dbReference type="ARBA" id="ARBA00022530"/>
    </source>
</evidence>
<evidence type="ECO:0000313" key="11">
    <source>
        <dbReference type="EMBL" id="PFX18008.1"/>
    </source>
</evidence>
<dbReference type="Pfam" id="PF19028">
    <property type="entry name" value="TSP1_spondin"/>
    <property type="match status" value="3"/>
</dbReference>
<feature type="domain" description="Spondin" evidence="10">
    <location>
        <begin position="46"/>
        <end position="235"/>
    </location>
</feature>
<dbReference type="GO" id="GO:0031012">
    <property type="term" value="C:extracellular matrix"/>
    <property type="evidence" value="ECO:0007669"/>
    <property type="project" value="TreeGrafter"/>
</dbReference>
<proteinExistence type="predicted"/>
<evidence type="ECO:0000256" key="9">
    <source>
        <dbReference type="SAM" id="SignalP"/>
    </source>
</evidence>
<reference evidence="12" key="1">
    <citation type="journal article" date="2017" name="bioRxiv">
        <title>Comparative analysis of the genomes of Stylophora pistillata and Acropora digitifera provides evidence for extensive differences between species of corals.</title>
        <authorList>
            <person name="Voolstra C.R."/>
            <person name="Li Y."/>
            <person name="Liew Y.J."/>
            <person name="Baumgarten S."/>
            <person name="Zoccola D."/>
            <person name="Flot J.-F."/>
            <person name="Tambutte S."/>
            <person name="Allemand D."/>
            <person name="Aranda M."/>
        </authorList>
    </citation>
    <scope>NUCLEOTIDE SEQUENCE [LARGE SCALE GENOMIC DNA]</scope>
</reference>
<keyword evidence="4" id="KW-0479">Metal-binding</keyword>
<keyword evidence="3" id="KW-0272">Extracellular matrix</keyword>
<organism evidence="11 12">
    <name type="scientific">Stylophora pistillata</name>
    <name type="common">Smooth cauliflower coral</name>
    <dbReference type="NCBI Taxonomy" id="50429"/>
    <lineage>
        <taxon>Eukaryota</taxon>
        <taxon>Metazoa</taxon>
        <taxon>Cnidaria</taxon>
        <taxon>Anthozoa</taxon>
        <taxon>Hexacorallia</taxon>
        <taxon>Scleractinia</taxon>
        <taxon>Astrocoeniina</taxon>
        <taxon>Pocilloporidae</taxon>
        <taxon>Stylophora</taxon>
    </lineage>
</organism>
<keyword evidence="6" id="KW-0130">Cell adhesion</keyword>
<evidence type="ECO:0000256" key="2">
    <source>
        <dbReference type="ARBA" id="ARBA00022525"/>
    </source>
</evidence>
<keyword evidence="5 9" id="KW-0732">Signal</keyword>
<evidence type="ECO:0000256" key="4">
    <source>
        <dbReference type="ARBA" id="ARBA00022723"/>
    </source>
</evidence>
<evidence type="ECO:0000256" key="1">
    <source>
        <dbReference type="ARBA" id="ARBA00004498"/>
    </source>
</evidence>
<dbReference type="InterPro" id="IPR036383">
    <property type="entry name" value="TSP1_rpt_sf"/>
</dbReference>
<dbReference type="GO" id="GO:0007155">
    <property type="term" value="P:cell adhesion"/>
    <property type="evidence" value="ECO:0007669"/>
    <property type="project" value="UniProtKB-KW"/>
</dbReference>
<dbReference type="Gene3D" id="2.20.100.10">
    <property type="entry name" value="Thrombospondin type-1 (TSP1) repeat"/>
    <property type="match status" value="3"/>
</dbReference>
<dbReference type="InterPro" id="IPR051418">
    <property type="entry name" value="Spondin/Thrombospondin_T1"/>
</dbReference>
<sequence>MRLCAIVVLCIEVFAGLRVTGNICNDKKCSSISQNGSEKDGKGSDDKFTCCACGGASYDITFTGKWTKSTYPRHFPGRMARWSPLIGSSHSKDYIVWQYGGMASPGVTRVSEWGAVEKLKKEMENQGDKVLSIIKTSMLYRGVGKVSTTFKADNRRNLVSALAKMFPSPDWNVGVDRINLCDGNCTWKKTIIRKLYPWDAGTDDGITFKSANIKSVPQKPIRNITTNTHKMGSFPAPKVHCKVSRWSSWRPCSVTCGIGVQLRGRAVIQEPKNDGIPCPQLVESRVCSKLPTCLDKRVDKPVMAKPVNCKLSPWSPWSECRGSCNRGGRFRSRTILQKAKHGGNPCPDFNSLIKWRRCKLTNCPPEKNNDCLVTGWSPWSECSKKCNRGRKFRVRKIIRSEKNGGAGCPTKLKERRKCVPVKCPA</sequence>
<keyword evidence="7" id="KW-1015">Disulfide bond</keyword>
<dbReference type="FunFam" id="2.20.100.10:FF:000134">
    <property type="entry name" value="Uncharacterized protein"/>
    <property type="match status" value="1"/>
</dbReference>
<keyword evidence="8" id="KW-0325">Glycoprotein</keyword>
<keyword evidence="12" id="KW-1185">Reference proteome</keyword>
<dbReference type="AlphaFoldDB" id="A0A2B4RNU6"/>
<accession>A0A2B4RNU6</accession>
<dbReference type="Proteomes" id="UP000225706">
    <property type="component" value="Unassembled WGS sequence"/>
</dbReference>
<evidence type="ECO:0000256" key="7">
    <source>
        <dbReference type="ARBA" id="ARBA00023157"/>
    </source>
</evidence>
<dbReference type="PROSITE" id="PS50092">
    <property type="entry name" value="TSP1"/>
    <property type="match status" value="3"/>
</dbReference>
<dbReference type="InterPro" id="IPR044004">
    <property type="entry name" value="TSP1_spondin_dom"/>
</dbReference>
<dbReference type="GO" id="GO:0046872">
    <property type="term" value="F:metal ion binding"/>
    <property type="evidence" value="ECO:0007669"/>
    <property type="project" value="UniProtKB-KW"/>
</dbReference>
<dbReference type="STRING" id="50429.A0A2B4RNU6"/>
<evidence type="ECO:0000313" key="12">
    <source>
        <dbReference type="Proteomes" id="UP000225706"/>
    </source>
</evidence>
<evidence type="ECO:0000256" key="6">
    <source>
        <dbReference type="ARBA" id="ARBA00022889"/>
    </source>
</evidence>
<dbReference type="NCBIfam" id="NF038123">
    <property type="entry name" value="NF038123_dom"/>
    <property type="match status" value="1"/>
</dbReference>
<evidence type="ECO:0000259" key="10">
    <source>
        <dbReference type="PROSITE" id="PS51020"/>
    </source>
</evidence>
<dbReference type="PROSITE" id="PS51020">
    <property type="entry name" value="SPONDIN"/>
    <property type="match status" value="1"/>
</dbReference>
<feature type="chain" id="PRO_5012496326" evidence="9">
    <location>
        <begin position="17"/>
        <end position="425"/>
    </location>
</feature>
<gene>
    <name evidence="11" type="primary">SPON1</name>
    <name evidence="11" type="ORF">AWC38_SpisGene17637</name>
</gene>